<dbReference type="Pfam" id="PF01904">
    <property type="entry name" value="DUF72"/>
    <property type="match status" value="1"/>
</dbReference>
<accession>A0A9X2MQU9</accession>
<evidence type="ECO:0000313" key="3">
    <source>
        <dbReference type="Proteomes" id="UP001141950"/>
    </source>
</evidence>
<dbReference type="InterPro" id="IPR002763">
    <property type="entry name" value="DUF72"/>
</dbReference>
<dbReference type="PANTHER" id="PTHR30348:SF13">
    <property type="entry name" value="UPF0759 PROTEIN YUNF"/>
    <property type="match status" value="1"/>
</dbReference>
<feature type="region of interest" description="Disordered" evidence="1">
    <location>
        <begin position="268"/>
        <end position="295"/>
    </location>
</feature>
<reference evidence="2" key="1">
    <citation type="submission" date="2022-08" db="EMBL/GenBank/DDBJ databases">
        <title>The genomic sequence of strain Paenibacillus sp. SCIV0701.</title>
        <authorList>
            <person name="Zhao H."/>
        </authorList>
    </citation>
    <scope>NUCLEOTIDE SEQUENCE</scope>
    <source>
        <strain evidence="2">SCIV0701</strain>
    </source>
</reference>
<organism evidence="2 3">
    <name type="scientific">Paenibacillus soyae</name>
    <dbReference type="NCBI Taxonomy" id="2969249"/>
    <lineage>
        <taxon>Bacteria</taxon>
        <taxon>Bacillati</taxon>
        <taxon>Bacillota</taxon>
        <taxon>Bacilli</taxon>
        <taxon>Bacillales</taxon>
        <taxon>Paenibacillaceae</taxon>
        <taxon>Paenibacillus</taxon>
    </lineage>
</organism>
<feature type="compositionally biased region" description="Pro residues" evidence="1">
    <location>
        <begin position="280"/>
        <end position="289"/>
    </location>
</feature>
<dbReference type="SUPFAM" id="SSF117396">
    <property type="entry name" value="TM1631-like"/>
    <property type="match status" value="1"/>
</dbReference>
<evidence type="ECO:0000313" key="2">
    <source>
        <dbReference type="EMBL" id="MCR2804587.1"/>
    </source>
</evidence>
<proteinExistence type="predicted"/>
<protein>
    <submittedName>
        <fullName evidence="2">DUF72 domain-containing protein</fullName>
    </submittedName>
</protein>
<dbReference type="AlphaFoldDB" id="A0A9X2MQU9"/>
<comment type="caution">
    <text evidence="2">The sequence shown here is derived from an EMBL/GenBank/DDBJ whole genome shotgun (WGS) entry which is preliminary data.</text>
</comment>
<keyword evidence="3" id="KW-1185">Reference proteome</keyword>
<gene>
    <name evidence="2" type="ORF">NQZ67_11935</name>
</gene>
<evidence type="ECO:0000256" key="1">
    <source>
        <dbReference type="SAM" id="MobiDB-lite"/>
    </source>
</evidence>
<dbReference type="PANTHER" id="PTHR30348">
    <property type="entry name" value="UNCHARACTERIZED PROTEIN YECE"/>
    <property type="match status" value="1"/>
</dbReference>
<dbReference type="RefSeq" id="WP_257445711.1">
    <property type="nucleotide sequence ID" value="NZ_JANIPJ010000007.1"/>
</dbReference>
<sequence length="295" mass="32811">MGISIGLAGWGDHDSLYPAGTKPSDRLNVYGSHFPVVEVDSTFYAIQPPERFAAWVKGSPTSLKFVVKAYQGMTGHQRGPAAAANDPDAMAEAFRLMLEPALESGRLTAALFQYPPWFDCTSQNVKLLRETKRRMEGFPCALEFRHQSWFDGGMRDKTLAFMREEGWIHSVCDEPQAGIGSIPEVLEVTDESATIVRFHGRNAANWNNGGGPNWREVRYLYQYSDEELQEWKPKLESLAERSREIAVIFNNNSGGHAAGNAKTLMTMLGQRKPDGGDPLAPLPTPPKPPEQLELF</sequence>
<name>A0A9X2MQU9_9BACL</name>
<dbReference type="Gene3D" id="3.20.20.410">
    <property type="entry name" value="Protein of unknown function UPF0759"/>
    <property type="match status" value="1"/>
</dbReference>
<dbReference type="EMBL" id="JANIPJ010000007">
    <property type="protein sequence ID" value="MCR2804587.1"/>
    <property type="molecule type" value="Genomic_DNA"/>
</dbReference>
<dbReference type="Proteomes" id="UP001141950">
    <property type="component" value="Unassembled WGS sequence"/>
</dbReference>
<dbReference type="InterPro" id="IPR036520">
    <property type="entry name" value="UPF0759_sf"/>
</dbReference>